<dbReference type="AlphaFoldDB" id="A0A2U2CFN2"/>
<dbReference type="InterPro" id="IPR044992">
    <property type="entry name" value="ChyE-like"/>
</dbReference>
<dbReference type="PRINTS" id="PR00099">
    <property type="entry name" value="CPSGATASE"/>
</dbReference>
<organism evidence="2 3">
    <name type="scientific">Pararhodobacter marinus</name>
    <dbReference type="NCBI Taxonomy" id="2184063"/>
    <lineage>
        <taxon>Bacteria</taxon>
        <taxon>Pseudomonadati</taxon>
        <taxon>Pseudomonadota</taxon>
        <taxon>Alphaproteobacteria</taxon>
        <taxon>Rhodobacterales</taxon>
        <taxon>Paracoccaceae</taxon>
        <taxon>Pararhodobacter</taxon>
    </lineage>
</organism>
<sequence length="267" mass="28516">MVMRHSLIAYPFMYIHVTLQYANGMFMHIALLDANTDRSAFAARHSSEAEKFQALLAPVTQGWRYTAFKLPDGEAPDSLAPGTFDGVIVSGSPASVHDDAPWVAGLLAMLRDSILAGMPVFGACFGHQAVARALGGRVGRNPGGWVLGRVESDLRDPASWTAAGPVALNAAHNEQVLMPPPGARVLGGTEATPYGHLAIGNTVFTTQYHPEITPDFMAALIEELASHDPADVPAEALARARASLDQNVDNGRMARWIADFFAQASSR</sequence>
<dbReference type="EMBL" id="QEYD01000002">
    <property type="protein sequence ID" value="PWE30708.1"/>
    <property type="molecule type" value="Genomic_DNA"/>
</dbReference>
<dbReference type="PANTHER" id="PTHR42695">
    <property type="entry name" value="GLUTAMINE AMIDOTRANSFERASE YLR126C-RELATED"/>
    <property type="match status" value="1"/>
</dbReference>
<dbReference type="SUPFAM" id="SSF52317">
    <property type="entry name" value="Class I glutamine amidotransferase-like"/>
    <property type="match status" value="1"/>
</dbReference>
<comment type="caution">
    <text evidence="2">The sequence shown here is derived from an EMBL/GenBank/DDBJ whole genome shotgun (WGS) entry which is preliminary data.</text>
</comment>
<dbReference type="GO" id="GO:0016740">
    <property type="term" value="F:transferase activity"/>
    <property type="evidence" value="ECO:0007669"/>
    <property type="project" value="UniProtKB-KW"/>
</dbReference>
<dbReference type="GO" id="GO:0005829">
    <property type="term" value="C:cytosol"/>
    <property type="evidence" value="ECO:0007669"/>
    <property type="project" value="TreeGrafter"/>
</dbReference>
<evidence type="ECO:0000313" key="3">
    <source>
        <dbReference type="Proteomes" id="UP000244940"/>
    </source>
</evidence>
<dbReference type="Proteomes" id="UP000244940">
    <property type="component" value="Unassembled WGS sequence"/>
</dbReference>
<keyword evidence="3" id="KW-1185">Reference proteome</keyword>
<proteinExistence type="predicted"/>
<dbReference type="PANTHER" id="PTHR42695:SF5">
    <property type="entry name" value="GLUTAMINE AMIDOTRANSFERASE YLR126C-RELATED"/>
    <property type="match status" value="1"/>
</dbReference>
<dbReference type="CDD" id="cd01741">
    <property type="entry name" value="GATase1_1"/>
    <property type="match status" value="1"/>
</dbReference>
<dbReference type="Pfam" id="PF00117">
    <property type="entry name" value="GATase"/>
    <property type="match status" value="1"/>
</dbReference>
<keyword evidence="2" id="KW-0315">Glutamine amidotransferase</keyword>
<evidence type="ECO:0000313" key="2">
    <source>
        <dbReference type="EMBL" id="PWE30708.1"/>
    </source>
</evidence>
<accession>A0A2U2CFN2</accession>
<gene>
    <name evidence="2" type="ORF">C4N9_02770</name>
</gene>
<reference evidence="2 3" key="1">
    <citation type="submission" date="2018-05" db="EMBL/GenBank/DDBJ databases">
        <title>Pararhodobacter marina sp. nov., isolated from deep-sea water of the Indian Ocean.</title>
        <authorList>
            <person name="Lai Q.Sr."/>
            <person name="Liu X."/>
            <person name="Shao Z."/>
        </authorList>
    </citation>
    <scope>NUCLEOTIDE SEQUENCE [LARGE SCALE GENOMIC DNA]</scope>
    <source>
        <strain evidence="2 3">CIC4N-9</strain>
    </source>
</reference>
<feature type="domain" description="Glutamine amidotransferase" evidence="1">
    <location>
        <begin position="82"/>
        <end position="214"/>
    </location>
</feature>
<dbReference type="InterPro" id="IPR017926">
    <property type="entry name" value="GATASE"/>
</dbReference>
<evidence type="ECO:0000259" key="1">
    <source>
        <dbReference type="Pfam" id="PF00117"/>
    </source>
</evidence>
<dbReference type="PROSITE" id="PS51273">
    <property type="entry name" value="GATASE_TYPE_1"/>
    <property type="match status" value="1"/>
</dbReference>
<dbReference type="InterPro" id="IPR029062">
    <property type="entry name" value="Class_I_gatase-like"/>
</dbReference>
<dbReference type="Gene3D" id="3.40.50.880">
    <property type="match status" value="1"/>
</dbReference>
<name>A0A2U2CFN2_9RHOB</name>
<protein>
    <submittedName>
        <fullName evidence="2">Glutamine amidotransferase</fullName>
    </submittedName>
</protein>
<keyword evidence="2" id="KW-0808">Transferase</keyword>